<dbReference type="InterPro" id="IPR000086">
    <property type="entry name" value="NUDIX_hydrolase_dom"/>
</dbReference>
<evidence type="ECO:0000256" key="1">
    <source>
        <dbReference type="ARBA" id="ARBA00022801"/>
    </source>
</evidence>
<sequence>MAADHLNEYWDIYNRDLQITGRRQRRETLQPGEYHLVVDAFIFNAHGQVLLQQRAPDKIHFPSYWDCSVGGSAVAGESIEAAMHREMAEELGLIIPVTAADNFLIAPHSRWIEAWFAFQTTEPAAHLAIQHE</sequence>
<evidence type="ECO:0000313" key="3">
    <source>
        <dbReference type="EMBL" id="MFC6206657.1"/>
    </source>
</evidence>
<accession>A0ABW1SQM3</accession>
<dbReference type="RefSeq" id="WP_225426699.1">
    <property type="nucleotide sequence ID" value="NZ_JBHSSK010000010.1"/>
</dbReference>
<protein>
    <submittedName>
        <fullName evidence="3">NUDIX domain-containing protein</fullName>
    </submittedName>
</protein>
<dbReference type="InterPro" id="IPR020084">
    <property type="entry name" value="NUDIX_hydrolase_CS"/>
</dbReference>
<dbReference type="PROSITE" id="PS51462">
    <property type="entry name" value="NUDIX"/>
    <property type="match status" value="1"/>
</dbReference>
<comment type="caution">
    <text evidence="3">The sequence shown here is derived from an EMBL/GenBank/DDBJ whole genome shotgun (WGS) entry which is preliminary data.</text>
</comment>
<dbReference type="PROSITE" id="PS00893">
    <property type="entry name" value="NUDIX_BOX"/>
    <property type="match status" value="1"/>
</dbReference>
<proteinExistence type="predicted"/>
<dbReference type="InterPro" id="IPR015797">
    <property type="entry name" value="NUDIX_hydrolase-like_dom_sf"/>
</dbReference>
<dbReference type="PANTHER" id="PTHR10885">
    <property type="entry name" value="ISOPENTENYL-DIPHOSPHATE DELTA-ISOMERASE"/>
    <property type="match status" value="1"/>
</dbReference>
<evidence type="ECO:0000259" key="2">
    <source>
        <dbReference type="PROSITE" id="PS51462"/>
    </source>
</evidence>
<dbReference type="Proteomes" id="UP001596254">
    <property type="component" value="Unassembled WGS sequence"/>
</dbReference>
<organism evidence="3 4">
    <name type="scientific">Levilactobacillus tongjiangensis</name>
    <dbReference type="NCBI Taxonomy" id="2486023"/>
    <lineage>
        <taxon>Bacteria</taxon>
        <taxon>Bacillati</taxon>
        <taxon>Bacillota</taxon>
        <taxon>Bacilli</taxon>
        <taxon>Lactobacillales</taxon>
        <taxon>Lactobacillaceae</taxon>
        <taxon>Levilactobacillus</taxon>
    </lineage>
</organism>
<keyword evidence="1" id="KW-0378">Hydrolase</keyword>
<dbReference type="Pfam" id="PF00293">
    <property type="entry name" value="NUDIX"/>
    <property type="match status" value="1"/>
</dbReference>
<name>A0ABW1SQM3_9LACO</name>
<dbReference type="Gene3D" id="3.90.79.10">
    <property type="entry name" value="Nucleoside Triphosphate Pyrophosphohydrolase"/>
    <property type="match status" value="1"/>
</dbReference>
<feature type="domain" description="Nudix hydrolase" evidence="2">
    <location>
        <begin position="33"/>
        <end position="132"/>
    </location>
</feature>
<keyword evidence="4" id="KW-1185">Reference proteome</keyword>
<dbReference type="CDD" id="cd04693">
    <property type="entry name" value="NUDIX_Hydrolase"/>
    <property type="match status" value="1"/>
</dbReference>
<evidence type="ECO:0000313" key="4">
    <source>
        <dbReference type="Proteomes" id="UP001596254"/>
    </source>
</evidence>
<dbReference type="EMBL" id="JBHSSK010000010">
    <property type="protein sequence ID" value="MFC6206657.1"/>
    <property type="molecule type" value="Genomic_DNA"/>
</dbReference>
<reference evidence="4" key="1">
    <citation type="journal article" date="2019" name="Int. J. Syst. Evol. Microbiol.">
        <title>The Global Catalogue of Microorganisms (GCM) 10K type strain sequencing project: providing services to taxonomists for standard genome sequencing and annotation.</title>
        <authorList>
            <consortium name="The Broad Institute Genomics Platform"/>
            <consortium name="The Broad Institute Genome Sequencing Center for Infectious Disease"/>
            <person name="Wu L."/>
            <person name="Ma J."/>
        </authorList>
    </citation>
    <scope>NUCLEOTIDE SEQUENCE [LARGE SCALE GENOMIC DNA]</scope>
    <source>
        <strain evidence="4">CCM 8905</strain>
    </source>
</reference>
<dbReference type="SUPFAM" id="SSF55811">
    <property type="entry name" value="Nudix"/>
    <property type="match status" value="1"/>
</dbReference>
<dbReference type="PANTHER" id="PTHR10885:SF0">
    <property type="entry name" value="ISOPENTENYL-DIPHOSPHATE DELTA-ISOMERASE"/>
    <property type="match status" value="1"/>
</dbReference>
<gene>
    <name evidence="3" type="ORF">ACFP1G_04075</name>
</gene>